<dbReference type="FunFam" id="3.90.226.10:FF:000009">
    <property type="entry name" value="Carnitinyl-CoA dehydratase"/>
    <property type="match status" value="1"/>
</dbReference>
<name>A0A7X6HEA7_9MICC</name>
<organism evidence="7 8">
    <name type="scientific">Arthrobacter mobilis</name>
    <dbReference type="NCBI Taxonomy" id="2724944"/>
    <lineage>
        <taxon>Bacteria</taxon>
        <taxon>Bacillati</taxon>
        <taxon>Actinomycetota</taxon>
        <taxon>Actinomycetes</taxon>
        <taxon>Micrococcales</taxon>
        <taxon>Micrococcaceae</taxon>
        <taxon>Arthrobacter</taxon>
    </lineage>
</organism>
<evidence type="ECO:0000256" key="4">
    <source>
        <dbReference type="ARBA" id="ARBA00023709"/>
    </source>
</evidence>
<keyword evidence="3" id="KW-0456">Lyase</keyword>
<evidence type="ECO:0000256" key="2">
    <source>
        <dbReference type="ARBA" id="ARBA00012076"/>
    </source>
</evidence>
<dbReference type="Gene3D" id="1.10.12.10">
    <property type="entry name" value="Lyase 2-enoyl-coa Hydratase, Chain A, domain 2"/>
    <property type="match status" value="1"/>
</dbReference>
<dbReference type="Gene3D" id="3.90.226.10">
    <property type="entry name" value="2-enoyl-CoA Hydratase, Chain A, domain 1"/>
    <property type="match status" value="1"/>
</dbReference>
<comment type="catalytic activity">
    <reaction evidence="4">
        <text>a (3S)-3-hydroxyacyl-CoA = a (2E)-enoyl-CoA + H2O</text>
        <dbReference type="Rhea" id="RHEA:16105"/>
        <dbReference type="ChEBI" id="CHEBI:15377"/>
        <dbReference type="ChEBI" id="CHEBI:57318"/>
        <dbReference type="ChEBI" id="CHEBI:58856"/>
        <dbReference type="EC" id="4.2.1.17"/>
    </reaction>
</comment>
<dbReference type="GO" id="GO:0004300">
    <property type="term" value="F:enoyl-CoA hydratase activity"/>
    <property type="evidence" value="ECO:0007669"/>
    <property type="project" value="UniProtKB-EC"/>
</dbReference>
<sequence length="265" mass="27808">MTETLPGTDTVCLDLDPTGQIATITIDRQHKLNALTLELLEDLEPLLHQVDSSSARVLVLRTAGSKVFCVGADITRFSQFSPVGMWRQWITIGHRVFNLLAGLRQPTIAVVDGLAVGGGLELAMACDFRIAADTAGFGLPETSLGTIPGWGGTERLTQLVGPARAKEIILARRRIGAETALAWGLITEAVPSEDLDAATGALVAILLEGAPIAQQTSKQLIHAAAAGAPSAILEAIASGFTAATEDFREGVASFQEKRPATFTGA</sequence>
<evidence type="ECO:0000256" key="3">
    <source>
        <dbReference type="ARBA" id="ARBA00023239"/>
    </source>
</evidence>
<keyword evidence="8" id="KW-1185">Reference proteome</keyword>
<dbReference type="InterPro" id="IPR018376">
    <property type="entry name" value="Enoyl-CoA_hyd/isom_CS"/>
</dbReference>
<dbReference type="EC" id="4.2.1.17" evidence="2"/>
<evidence type="ECO:0000256" key="6">
    <source>
        <dbReference type="RuleBase" id="RU003707"/>
    </source>
</evidence>
<comment type="catalytic activity">
    <reaction evidence="5">
        <text>a 4-saturated-(3S)-3-hydroxyacyl-CoA = a (3E)-enoyl-CoA + H2O</text>
        <dbReference type="Rhea" id="RHEA:20724"/>
        <dbReference type="ChEBI" id="CHEBI:15377"/>
        <dbReference type="ChEBI" id="CHEBI:58521"/>
        <dbReference type="ChEBI" id="CHEBI:137480"/>
        <dbReference type="EC" id="4.2.1.17"/>
    </reaction>
</comment>
<gene>
    <name evidence="7" type="ORF">HGG74_13590</name>
</gene>
<dbReference type="EMBL" id="JAAZSQ010000013">
    <property type="protein sequence ID" value="NKX55549.1"/>
    <property type="molecule type" value="Genomic_DNA"/>
</dbReference>
<accession>A0A7X6HEA7</accession>
<dbReference type="AlphaFoldDB" id="A0A7X6HEA7"/>
<dbReference type="CDD" id="cd06558">
    <property type="entry name" value="crotonase-like"/>
    <property type="match status" value="1"/>
</dbReference>
<evidence type="ECO:0000313" key="7">
    <source>
        <dbReference type="EMBL" id="NKX55549.1"/>
    </source>
</evidence>
<evidence type="ECO:0000313" key="8">
    <source>
        <dbReference type="Proteomes" id="UP000544090"/>
    </source>
</evidence>
<dbReference type="Proteomes" id="UP000544090">
    <property type="component" value="Unassembled WGS sequence"/>
</dbReference>
<reference evidence="7 8" key="1">
    <citation type="submission" date="2020-04" db="EMBL/GenBank/DDBJ databases">
        <title>Arthrobacter sp. nov.</title>
        <authorList>
            <person name="Liu S."/>
        </authorList>
    </citation>
    <scope>NUCLEOTIDE SEQUENCE [LARGE SCALE GENOMIC DNA]</scope>
    <source>
        <strain evidence="7 8">E918</strain>
    </source>
</reference>
<dbReference type="SUPFAM" id="SSF52096">
    <property type="entry name" value="ClpP/crotonase"/>
    <property type="match status" value="1"/>
</dbReference>
<dbReference type="InterPro" id="IPR001753">
    <property type="entry name" value="Enoyl-CoA_hydra/iso"/>
</dbReference>
<dbReference type="PANTHER" id="PTHR11941:SF54">
    <property type="entry name" value="ENOYL-COA HYDRATASE, MITOCHONDRIAL"/>
    <property type="match status" value="1"/>
</dbReference>
<dbReference type="Pfam" id="PF00378">
    <property type="entry name" value="ECH_1"/>
    <property type="match status" value="1"/>
</dbReference>
<proteinExistence type="inferred from homology"/>
<dbReference type="RefSeq" id="WP_168487152.1">
    <property type="nucleotide sequence ID" value="NZ_JAAZSQ010000013.1"/>
</dbReference>
<keyword evidence="7" id="KW-0413">Isomerase</keyword>
<dbReference type="GO" id="GO:0006635">
    <property type="term" value="P:fatty acid beta-oxidation"/>
    <property type="evidence" value="ECO:0007669"/>
    <property type="project" value="TreeGrafter"/>
</dbReference>
<protein>
    <recommendedName>
        <fullName evidence="2">enoyl-CoA hydratase</fullName>
        <ecNumber evidence="2">4.2.1.17</ecNumber>
    </recommendedName>
</protein>
<dbReference type="PROSITE" id="PS00166">
    <property type="entry name" value="ENOYL_COA_HYDRATASE"/>
    <property type="match status" value="1"/>
</dbReference>
<dbReference type="InterPro" id="IPR029045">
    <property type="entry name" value="ClpP/crotonase-like_dom_sf"/>
</dbReference>
<evidence type="ECO:0000256" key="1">
    <source>
        <dbReference type="ARBA" id="ARBA00005254"/>
    </source>
</evidence>
<dbReference type="InterPro" id="IPR014748">
    <property type="entry name" value="Enoyl-CoA_hydra_C"/>
</dbReference>
<comment type="similarity">
    <text evidence="1 6">Belongs to the enoyl-CoA hydratase/isomerase family.</text>
</comment>
<dbReference type="GO" id="GO:0016853">
    <property type="term" value="F:isomerase activity"/>
    <property type="evidence" value="ECO:0007669"/>
    <property type="project" value="UniProtKB-KW"/>
</dbReference>
<dbReference type="PANTHER" id="PTHR11941">
    <property type="entry name" value="ENOYL-COA HYDRATASE-RELATED"/>
    <property type="match status" value="1"/>
</dbReference>
<comment type="caution">
    <text evidence="7">The sequence shown here is derived from an EMBL/GenBank/DDBJ whole genome shotgun (WGS) entry which is preliminary data.</text>
</comment>
<evidence type="ECO:0000256" key="5">
    <source>
        <dbReference type="ARBA" id="ARBA00023717"/>
    </source>
</evidence>